<name>W6Y344_COCC2</name>
<dbReference type="GeneID" id="19151431"/>
<evidence type="ECO:0000313" key="3">
    <source>
        <dbReference type="Proteomes" id="UP000053841"/>
    </source>
</evidence>
<gene>
    <name evidence="2" type="ORF">COCCADRAFT_8273</name>
</gene>
<reference evidence="2 3" key="1">
    <citation type="journal article" date="2013" name="PLoS Genet.">
        <title>Comparative genome structure, secondary metabolite, and effector coding capacity across Cochliobolus pathogens.</title>
        <authorList>
            <person name="Condon B.J."/>
            <person name="Leng Y."/>
            <person name="Wu D."/>
            <person name="Bushley K.E."/>
            <person name="Ohm R.A."/>
            <person name="Otillar R."/>
            <person name="Martin J."/>
            <person name="Schackwitz W."/>
            <person name="Grimwood J."/>
            <person name="MohdZainudin N."/>
            <person name="Xue C."/>
            <person name="Wang R."/>
            <person name="Manning V.A."/>
            <person name="Dhillon B."/>
            <person name="Tu Z.J."/>
            <person name="Steffenson B.J."/>
            <person name="Salamov A."/>
            <person name="Sun H."/>
            <person name="Lowry S."/>
            <person name="LaButti K."/>
            <person name="Han J."/>
            <person name="Copeland A."/>
            <person name="Lindquist E."/>
            <person name="Barry K."/>
            <person name="Schmutz J."/>
            <person name="Baker S.E."/>
            <person name="Ciuffetti L.M."/>
            <person name="Grigoriev I.V."/>
            <person name="Zhong S."/>
            <person name="Turgeon B.G."/>
        </authorList>
    </citation>
    <scope>NUCLEOTIDE SEQUENCE [LARGE SCALE GENOMIC DNA]</scope>
    <source>
        <strain evidence="2 3">26-R-13</strain>
    </source>
</reference>
<dbReference type="Proteomes" id="UP000053841">
    <property type="component" value="Unassembled WGS sequence"/>
</dbReference>
<dbReference type="KEGG" id="bze:COCCADRAFT_8273"/>
<evidence type="ECO:0000256" key="1">
    <source>
        <dbReference type="SAM" id="MobiDB-lite"/>
    </source>
</evidence>
<protein>
    <submittedName>
        <fullName evidence="2">Uncharacterized protein</fullName>
    </submittedName>
</protein>
<dbReference type="RefSeq" id="XP_007716170.1">
    <property type="nucleotide sequence ID" value="XM_007717980.1"/>
</dbReference>
<sequence>MVVKVKPPHPRFRLDLQREPTRADAQPSAIDDDEQVPAPRVKCKLLPPTLFAL</sequence>
<organism evidence="2 3">
    <name type="scientific">Cochliobolus carbonum (strain 26-R-13)</name>
    <name type="common">Maize leaf spot fungus</name>
    <name type="synonym">Bipolaris zeicola</name>
    <dbReference type="NCBI Taxonomy" id="930089"/>
    <lineage>
        <taxon>Eukaryota</taxon>
        <taxon>Fungi</taxon>
        <taxon>Dikarya</taxon>
        <taxon>Ascomycota</taxon>
        <taxon>Pezizomycotina</taxon>
        <taxon>Dothideomycetes</taxon>
        <taxon>Pleosporomycetidae</taxon>
        <taxon>Pleosporales</taxon>
        <taxon>Pleosporineae</taxon>
        <taxon>Pleosporaceae</taxon>
        <taxon>Bipolaris</taxon>
    </lineage>
</organism>
<evidence type="ECO:0000313" key="2">
    <source>
        <dbReference type="EMBL" id="EUC29519.1"/>
    </source>
</evidence>
<accession>W6Y344</accession>
<proteinExistence type="predicted"/>
<dbReference type="EMBL" id="KI964743">
    <property type="protein sequence ID" value="EUC29519.1"/>
    <property type="molecule type" value="Genomic_DNA"/>
</dbReference>
<keyword evidence="3" id="KW-1185">Reference proteome</keyword>
<dbReference type="AlphaFoldDB" id="W6Y344"/>
<feature type="region of interest" description="Disordered" evidence="1">
    <location>
        <begin position="17"/>
        <end position="36"/>
    </location>
</feature>
<dbReference type="HOGENOM" id="CLU_3068317_0_0_1"/>